<dbReference type="PANTHER" id="PTHR22835">
    <property type="entry name" value="ZINC FINGER FYVE DOMAIN CONTAINING PROTEIN"/>
    <property type="match status" value="1"/>
</dbReference>
<name>A0A5N5KFY4_9ROSI</name>
<dbReference type="Gene3D" id="3.40.50.1110">
    <property type="entry name" value="SGNH hydrolase"/>
    <property type="match status" value="1"/>
</dbReference>
<gene>
    <name evidence="2" type="ORF">DKX38_019326</name>
</gene>
<organism evidence="2 3">
    <name type="scientific">Salix brachista</name>
    <dbReference type="NCBI Taxonomy" id="2182728"/>
    <lineage>
        <taxon>Eukaryota</taxon>
        <taxon>Viridiplantae</taxon>
        <taxon>Streptophyta</taxon>
        <taxon>Embryophyta</taxon>
        <taxon>Tracheophyta</taxon>
        <taxon>Spermatophyta</taxon>
        <taxon>Magnoliopsida</taxon>
        <taxon>eudicotyledons</taxon>
        <taxon>Gunneridae</taxon>
        <taxon>Pentapetalae</taxon>
        <taxon>rosids</taxon>
        <taxon>fabids</taxon>
        <taxon>Malpighiales</taxon>
        <taxon>Salicaceae</taxon>
        <taxon>Saliceae</taxon>
        <taxon>Salix</taxon>
    </lineage>
</organism>
<protein>
    <submittedName>
        <fullName evidence="2">Uncharacterized protein</fullName>
    </submittedName>
</protein>
<dbReference type="PANTHER" id="PTHR22835:SF675">
    <property type="entry name" value="ESTER HYDROLASE, PUTATIVE-RELATED"/>
    <property type="match status" value="1"/>
</dbReference>
<dbReference type="AlphaFoldDB" id="A0A5N5KFY4"/>
<keyword evidence="3" id="KW-1185">Reference proteome</keyword>
<comment type="caution">
    <text evidence="2">The sequence shown here is derived from an EMBL/GenBank/DDBJ whole genome shotgun (WGS) entry which is preliminary data.</text>
</comment>
<dbReference type="InterPro" id="IPR036514">
    <property type="entry name" value="SGNH_hydro_sf"/>
</dbReference>
<evidence type="ECO:0000313" key="2">
    <source>
        <dbReference type="EMBL" id="KAB5529245.1"/>
    </source>
</evidence>
<comment type="similarity">
    <text evidence="1">Belongs to the 'GDSL' lipolytic enzyme family.</text>
</comment>
<accession>A0A5N5KFY4</accession>
<dbReference type="Proteomes" id="UP000326939">
    <property type="component" value="Chromosome 13"/>
</dbReference>
<reference evidence="3" key="1">
    <citation type="journal article" date="2019" name="Gigascience">
        <title>De novo genome assembly of the endangered Acer yangbiense, a plant species with extremely small populations endemic to Yunnan Province, China.</title>
        <authorList>
            <person name="Yang J."/>
            <person name="Wariss H.M."/>
            <person name="Tao L."/>
            <person name="Zhang R."/>
            <person name="Yun Q."/>
            <person name="Hollingsworth P."/>
            <person name="Dao Z."/>
            <person name="Luo G."/>
            <person name="Guo H."/>
            <person name="Ma Y."/>
            <person name="Sun W."/>
        </authorList>
    </citation>
    <scope>NUCLEOTIDE SEQUENCE [LARGE SCALE GENOMIC DNA]</scope>
    <source>
        <strain evidence="3">cv. br00</strain>
    </source>
</reference>
<evidence type="ECO:0000256" key="1">
    <source>
        <dbReference type="ARBA" id="ARBA00008668"/>
    </source>
</evidence>
<proteinExistence type="inferred from homology"/>
<sequence>MQVRASLSDTGNQIIEIPQVWSTKPPYGQAIHKVTGRASDGLLIIDYIAKSAGLPFLEPFLKYQNATHLLGGGGVNFAAGGSTVLSAKFLAEKNISSDHVSSPLNVQLEWLDKYLQGFCHDAKVTMIFILLICFLL</sequence>
<evidence type="ECO:0000313" key="3">
    <source>
        <dbReference type="Proteomes" id="UP000326939"/>
    </source>
</evidence>
<dbReference type="EMBL" id="VDCV01000013">
    <property type="protein sequence ID" value="KAB5529245.1"/>
    <property type="molecule type" value="Genomic_DNA"/>
</dbReference>